<dbReference type="AlphaFoldDB" id="A0A1Y2C159"/>
<dbReference type="EMBL" id="MCGO01000034">
    <property type="protein sequence ID" value="ORY40772.1"/>
    <property type="molecule type" value="Genomic_DNA"/>
</dbReference>
<dbReference type="PANTHER" id="PTHR43433">
    <property type="entry name" value="HYDROLASE, ALPHA/BETA FOLD FAMILY PROTEIN"/>
    <property type="match status" value="1"/>
</dbReference>
<accession>A0A1Y2C159</accession>
<dbReference type="InterPro" id="IPR000073">
    <property type="entry name" value="AB_hydrolase_1"/>
</dbReference>
<dbReference type="PANTHER" id="PTHR43433:SF5">
    <property type="entry name" value="AB HYDROLASE-1 DOMAIN-CONTAINING PROTEIN"/>
    <property type="match status" value="1"/>
</dbReference>
<dbReference type="STRING" id="329046.A0A1Y2C159"/>
<keyword evidence="3" id="KW-1185">Reference proteome</keyword>
<proteinExistence type="predicted"/>
<dbReference type="Gene3D" id="3.80.10.10">
    <property type="entry name" value="Ribonuclease Inhibitor"/>
    <property type="match status" value="1"/>
</dbReference>
<evidence type="ECO:0000313" key="3">
    <source>
        <dbReference type="Proteomes" id="UP000193642"/>
    </source>
</evidence>
<reference evidence="2 3" key="1">
    <citation type="submission" date="2016-07" db="EMBL/GenBank/DDBJ databases">
        <title>Pervasive Adenine N6-methylation of Active Genes in Fungi.</title>
        <authorList>
            <consortium name="DOE Joint Genome Institute"/>
            <person name="Mondo S.J."/>
            <person name="Dannebaum R.O."/>
            <person name="Kuo R.C."/>
            <person name="Labutti K."/>
            <person name="Haridas S."/>
            <person name="Kuo A."/>
            <person name="Salamov A."/>
            <person name="Ahrendt S.R."/>
            <person name="Lipzen A."/>
            <person name="Sullivan W."/>
            <person name="Andreopoulos W.B."/>
            <person name="Clum A."/>
            <person name="Lindquist E."/>
            <person name="Daum C."/>
            <person name="Ramamoorthy G.K."/>
            <person name="Gryganskyi A."/>
            <person name="Culley D."/>
            <person name="Magnuson J.K."/>
            <person name="James T.Y."/>
            <person name="O'Malley M.A."/>
            <person name="Stajich J.E."/>
            <person name="Spatafora J.W."/>
            <person name="Visel A."/>
            <person name="Grigoriev I.V."/>
        </authorList>
    </citation>
    <scope>NUCLEOTIDE SEQUENCE [LARGE SCALE GENOMIC DNA]</scope>
    <source>
        <strain evidence="2 3">JEL800</strain>
    </source>
</reference>
<dbReference type="SUPFAM" id="SSF52058">
    <property type="entry name" value="L domain-like"/>
    <property type="match status" value="1"/>
</dbReference>
<feature type="domain" description="AB hydrolase-1" evidence="1">
    <location>
        <begin position="492"/>
        <end position="731"/>
    </location>
</feature>
<dbReference type="Proteomes" id="UP000193642">
    <property type="component" value="Unassembled WGS sequence"/>
</dbReference>
<dbReference type="GO" id="GO:0016787">
    <property type="term" value="F:hydrolase activity"/>
    <property type="evidence" value="ECO:0007669"/>
    <property type="project" value="UniProtKB-KW"/>
</dbReference>
<dbReference type="InterPro" id="IPR032675">
    <property type="entry name" value="LRR_dom_sf"/>
</dbReference>
<organism evidence="2 3">
    <name type="scientific">Rhizoclosmatium globosum</name>
    <dbReference type="NCBI Taxonomy" id="329046"/>
    <lineage>
        <taxon>Eukaryota</taxon>
        <taxon>Fungi</taxon>
        <taxon>Fungi incertae sedis</taxon>
        <taxon>Chytridiomycota</taxon>
        <taxon>Chytridiomycota incertae sedis</taxon>
        <taxon>Chytridiomycetes</taxon>
        <taxon>Chytridiales</taxon>
        <taxon>Chytriomycetaceae</taxon>
        <taxon>Rhizoclosmatium</taxon>
    </lineage>
</organism>
<dbReference type="SUPFAM" id="SSF53474">
    <property type="entry name" value="alpha/beta-Hydrolases"/>
    <property type="match status" value="1"/>
</dbReference>
<evidence type="ECO:0000259" key="1">
    <source>
        <dbReference type="Pfam" id="PF00561"/>
    </source>
</evidence>
<dbReference type="InterPro" id="IPR029058">
    <property type="entry name" value="AB_hydrolase_fold"/>
</dbReference>
<dbReference type="Gene3D" id="3.40.50.1820">
    <property type="entry name" value="alpha/beta hydrolase"/>
    <property type="match status" value="1"/>
</dbReference>
<name>A0A1Y2C159_9FUNG</name>
<dbReference type="InterPro" id="IPR050471">
    <property type="entry name" value="AB_hydrolase"/>
</dbReference>
<gene>
    <name evidence="2" type="ORF">BCR33DRAFT_852641</name>
</gene>
<protein>
    <submittedName>
        <fullName evidence="2">Alpha/beta-hydrolase</fullName>
    </submittedName>
</protein>
<comment type="caution">
    <text evidence="2">The sequence shown here is derived from an EMBL/GenBank/DDBJ whole genome shotgun (WGS) entry which is preliminary data.</text>
</comment>
<dbReference type="Pfam" id="PF00561">
    <property type="entry name" value="Abhydrolase_1"/>
    <property type="match status" value="1"/>
</dbReference>
<evidence type="ECO:0000313" key="2">
    <source>
        <dbReference type="EMBL" id="ORY40772.1"/>
    </source>
</evidence>
<sequence length="748" mass="83315">MTPPSTTAMVPGRLITTIQGAHVSLITHALFLIHPYLVNDCGLPLKDVLFLLSTCKYFSLVRLKHISKMKLNIELGSPLIRTVLQGLGPNVKSAFLDNAFWIESVVARVPNLDTYVYRDYEYKPLFSDTEHIGDFLRSFLSHHSCSQDVIHFVILKRLDIRSADCHVPWELLVNLEQLKCDVVCFTPDCQPPKLRDLEVIACNEDFSDIRCCRSLRNLKVNVVTVICPVRNYAVDGLGEFPLLEHLNVYDWNLMNLKSIGYIESLRFLEVESEYATNLSTLSNLQHLKELNLILPNAIDISPLKSLTSLSNLFFVSHKHLDLSPLQHLINLKCLGLNQTVQHDLTVLAALVNLREIDLSEALKLNSIQFVAGMMQLETLILTQSVISNLTPLKNCSQLKVLKLEETAISDISTLKYLPQLEILMLRSTMVSDLSALEALTTLVELDKTELEMATHESAPPTPSEGSYANISHPNQAPFKLWYKQFGTGPTKLLFVMGMNTTHRSWCYQYTYFSSLPEYTCLVFDNRGVGFSDAPPGPYTTPLMALDTLSLLTHVGWTEGVHVVGSSMGGMILQELVLAAPDGLVASLTLTSTNAGKVMPPFGSILGIPKLMFTKDMRAKKVGVVALNYSREWLGQESVDVKGKSNQEVRVDALMEDPEQSVDAANAQFSAALKHYVSKERLKGIVDKKVPVLVVTGTNDQLVNPSNSKYLAKVLEAKVYREFEGAGHLVNVECSQEYNATLKSFIEGL</sequence>
<dbReference type="OrthoDB" id="19657at2759"/>
<keyword evidence="2" id="KW-0378">Hydrolase</keyword>